<dbReference type="InterPro" id="IPR036611">
    <property type="entry name" value="Trigger_fac_ribosome-bd_sf"/>
</dbReference>
<keyword evidence="10 12" id="KW-0131">Cell cycle</keyword>
<protein>
    <recommendedName>
        <fullName evidence="4 12">Trigger factor</fullName>
        <shortName evidence="12">TF</shortName>
        <ecNumber evidence="3 12">5.2.1.8</ecNumber>
    </recommendedName>
    <alternativeName>
        <fullName evidence="11 12">PPIase</fullName>
    </alternativeName>
</protein>
<keyword evidence="9 12" id="KW-0413">Isomerase</keyword>
<keyword evidence="7 12" id="KW-0697">Rotamase</keyword>
<dbReference type="GO" id="GO:0051301">
    <property type="term" value="P:cell division"/>
    <property type="evidence" value="ECO:0007669"/>
    <property type="project" value="UniProtKB-KW"/>
</dbReference>
<dbReference type="InterPro" id="IPR046357">
    <property type="entry name" value="PPIase_dom_sf"/>
</dbReference>
<dbReference type="InterPro" id="IPR008880">
    <property type="entry name" value="Trigger_fac_C"/>
</dbReference>
<dbReference type="GO" id="GO:0051083">
    <property type="term" value="P:'de novo' cotranslational protein folding"/>
    <property type="evidence" value="ECO:0007669"/>
    <property type="project" value="TreeGrafter"/>
</dbReference>
<feature type="region of interest" description="Disordered" evidence="15">
    <location>
        <begin position="429"/>
        <end position="466"/>
    </location>
</feature>
<accession>A0AA37PPD7</accession>
<evidence type="ECO:0000256" key="10">
    <source>
        <dbReference type="ARBA" id="ARBA00023306"/>
    </source>
</evidence>
<evidence type="ECO:0000256" key="9">
    <source>
        <dbReference type="ARBA" id="ARBA00023235"/>
    </source>
</evidence>
<dbReference type="Gene3D" id="3.30.70.1050">
    <property type="entry name" value="Trigger factor ribosome-binding domain"/>
    <property type="match status" value="1"/>
</dbReference>
<evidence type="ECO:0000256" key="5">
    <source>
        <dbReference type="ARBA" id="ARBA00022490"/>
    </source>
</evidence>
<dbReference type="Proteomes" id="UP000245060">
    <property type="component" value="Unassembled WGS sequence"/>
</dbReference>
<dbReference type="Gene3D" id="3.10.50.40">
    <property type="match status" value="1"/>
</dbReference>
<evidence type="ECO:0000256" key="6">
    <source>
        <dbReference type="ARBA" id="ARBA00022618"/>
    </source>
</evidence>
<dbReference type="InterPro" id="IPR037041">
    <property type="entry name" value="Trigger_fac_C_sf"/>
</dbReference>
<keyword evidence="19" id="KW-1185">Reference proteome</keyword>
<dbReference type="GO" id="GO:0044183">
    <property type="term" value="F:protein folding chaperone"/>
    <property type="evidence" value="ECO:0007669"/>
    <property type="project" value="TreeGrafter"/>
</dbReference>
<dbReference type="AlphaFoldDB" id="A0AA37PPD7"/>
<evidence type="ECO:0000256" key="11">
    <source>
        <dbReference type="ARBA" id="ARBA00029986"/>
    </source>
</evidence>
<evidence type="ECO:0000313" key="18">
    <source>
        <dbReference type="EMBL" id="GKU73165.1"/>
    </source>
</evidence>
<dbReference type="SUPFAM" id="SSF54534">
    <property type="entry name" value="FKBP-like"/>
    <property type="match status" value="1"/>
</dbReference>
<organism evidence="18 20">
    <name type="scientific">Mycobacterium montefiorense</name>
    <dbReference type="NCBI Taxonomy" id="154654"/>
    <lineage>
        <taxon>Bacteria</taxon>
        <taxon>Bacillati</taxon>
        <taxon>Actinomycetota</taxon>
        <taxon>Actinomycetes</taxon>
        <taxon>Mycobacteriales</taxon>
        <taxon>Mycobacteriaceae</taxon>
        <taxon>Mycobacterium</taxon>
        <taxon>Mycobacterium simiae complex</taxon>
    </lineage>
</organism>
<dbReference type="InterPro" id="IPR005215">
    <property type="entry name" value="Trig_fac"/>
</dbReference>
<evidence type="ECO:0000313" key="19">
    <source>
        <dbReference type="Proteomes" id="UP000245060"/>
    </source>
</evidence>
<evidence type="ECO:0000256" key="2">
    <source>
        <dbReference type="ARBA" id="ARBA00005464"/>
    </source>
</evidence>
<dbReference type="GO" id="GO:0015031">
    <property type="term" value="P:protein transport"/>
    <property type="evidence" value="ECO:0007669"/>
    <property type="project" value="UniProtKB-UniRule"/>
</dbReference>
<keyword evidence="6 12" id="KW-0132">Cell division</keyword>
<dbReference type="NCBIfam" id="TIGR00115">
    <property type="entry name" value="tig"/>
    <property type="match status" value="1"/>
</dbReference>
<dbReference type="HAMAP" id="MF_00303">
    <property type="entry name" value="Trigger_factor_Tig"/>
    <property type="match status" value="1"/>
</dbReference>
<dbReference type="Pfam" id="PF05697">
    <property type="entry name" value="Trigger_N"/>
    <property type="match status" value="1"/>
</dbReference>
<dbReference type="RefSeq" id="WP_108921684.1">
    <property type="nucleotide sequence ID" value="NZ_BFCH01000013.1"/>
</dbReference>
<dbReference type="PANTHER" id="PTHR30560">
    <property type="entry name" value="TRIGGER FACTOR CHAPERONE AND PEPTIDYL-PROLYL CIS/TRANS ISOMERASE"/>
    <property type="match status" value="1"/>
</dbReference>
<keyword evidence="8 12" id="KW-0143">Chaperone</keyword>
<dbReference type="Proteomes" id="UP001139505">
    <property type="component" value="Unassembled WGS sequence"/>
</dbReference>
<evidence type="ECO:0000256" key="3">
    <source>
        <dbReference type="ARBA" id="ARBA00013194"/>
    </source>
</evidence>
<reference evidence="18" key="4">
    <citation type="submission" date="2022-04" db="EMBL/GenBank/DDBJ databases">
        <authorList>
            <person name="Komine T."/>
            <person name="Fukano H."/>
            <person name="Wada S."/>
        </authorList>
    </citation>
    <scope>NUCLEOTIDE SEQUENCE</scope>
    <source>
        <strain evidence="18">NJB18185</strain>
    </source>
</reference>
<evidence type="ECO:0000256" key="13">
    <source>
        <dbReference type="PROSITE-ProRule" id="PRU00277"/>
    </source>
</evidence>
<dbReference type="PIRSF" id="PIRSF003095">
    <property type="entry name" value="Trigger_factor"/>
    <property type="match status" value="1"/>
</dbReference>
<dbReference type="InterPro" id="IPR001179">
    <property type="entry name" value="PPIase_FKBP_dom"/>
</dbReference>
<evidence type="ECO:0000256" key="1">
    <source>
        <dbReference type="ARBA" id="ARBA00000971"/>
    </source>
</evidence>
<keyword evidence="5 12" id="KW-0963">Cytoplasm</keyword>
<dbReference type="SUPFAM" id="SSF102735">
    <property type="entry name" value="Trigger factor ribosome-binding domain"/>
    <property type="match status" value="1"/>
</dbReference>
<dbReference type="GO" id="GO:0043335">
    <property type="term" value="P:protein unfolding"/>
    <property type="evidence" value="ECO:0007669"/>
    <property type="project" value="TreeGrafter"/>
</dbReference>
<sequence length="466" mass="51065">MKSSVEQLTPTRVRINVEVPFTELEPDFQRAYKELAKQVRMPGFRPGKVPMKLLEARFGREEMLEQVVNEALPTRYGQAVTEVEVHPIGRPEIEVTKKEYGEDLAFTAEVDVRPTITLPDLSALKVSVDPIEVGDDDVDAELESLRARFGTLTGVDRPVADGDFVSIDLSATIDGEEIPGAAAEGLSHEVGSGRLIEGLDDALVGLSVDESKEFTAKLATGEHVGQDAQVTVTVKTIKQRELPEPDDEFAQLASEFDTIDELRNSLRDQVGNVKRAEQAGKIQEAAMDALLEQVDVPLPEGIVTEQFDRAIHGAIDSVNHDEAKFEEVLAQQGKTREEFETETRGAVEKDVQRQLLFDALADELEVQVGQDDLTERLVATSRQYGIEPQQLFAYLQENNQLPAMFADVRRGLAIAAVVSKATVTDTAGNTIDTSEFFPDRSKGDAAAEDADDPDEGDDAADESSEE</sequence>
<dbReference type="Gene3D" id="1.10.3120.10">
    <property type="entry name" value="Trigger factor, C-terminal domain"/>
    <property type="match status" value="1"/>
</dbReference>
<evidence type="ECO:0000256" key="4">
    <source>
        <dbReference type="ARBA" id="ARBA00016902"/>
    </source>
</evidence>
<dbReference type="GO" id="GO:0003755">
    <property type="term" value="F:peptidyl-prolyl cis-trans isomerase activity"/>
    <property type="evidence" value="ECO:0007669"/>
    <property type="project" value="UniProtKB-UniRule"/>
</dbReference>
<evidence type="ECO:0000313" key="20">
    <source>
        <dbReference type="Proteomes" id="UP001139505"/>
    </source>
</evidence>
<comment type="domain">
    <text evidence="12">Consists of 3 domains; the N-terminus binds the ribosome, the middle domain has PPIase activity, while the C-terminus has intrinsic chaperone activity on its own.</text>
</comment>
<dbReference type="PANTHER" id="PTHR30560:SF3">
    <property type="entry name" value="TRIGGER FACTOR-LIKE PROTEIN TIG, CHLOROPLASTIC"/>
    <property type="match status" value="1"/>
</dbReference>
<evidence type="ECO:0000256" key="8">
    <source>
        <dbReference type="ARBA" id="ARBA00023186"/>
    </source>
</evidence>
<evidence type="ECO:0000256" key="15">
    <source>
        <dbReference type="SAM" id="MobiDB-lite"/>
    </source>
</evidence>
<proteinExistence type="inferred from homology"/>
<evidence type="ECO:0000256" key="7">
    <source>
        <dbReference type="ARBA" id="ARBA00023110"/>
    </source>
</evidence>
<feature type="compositionally biased region" description="Acidic residues" evidence="15">
    <location>
        <begin position="446"/>
        <end position="466"/>
    </location>
</feature>
<evidence type="ECO:0000259" key="16">
    <source>
        <dbReference type="PROSITE" id="PS50059"/>
    </source>
</evidence>
<dbReference type="EMBL" id="BFCH01000013">
    <property type="protein sequence ID" value="GBG37509.1"/>
    <property type="molecule type" value="Genomic_DNA"/>
</dbReference>
<dbReference type="InterPro" id="IPR008881">
    <property type="entry name" value="Trigger_fac_ribosome-bd_bac"/>
</dbReference>
<dbReference type="GO" id="GO:0005737">
    <property type="term" value="C:cytoplasm"/>
    <property type="evidence" value="ECO:0007669"/>
    <property type="project" value="UniProtKB-SubCell"/>
</dbReference>
<evidence type="ECO:0000313" key="17">
    <source>
        <dbReference type="EMBL" id="GBG37509.1"/>
    </source>
</evidence>
<evidence type="ECO:0000256" key="12">
    <source>
        <dbReference type="HAMAP-Rule" id="MF_00303"/>
    </source>
</evidence>
<name>A0AA37PPD7_9MYCO</name>
<dbReference type="Pfam" id="PF05698">
    <property type="entry name" value="Trigger_C"/>
    <property type="match status" value="1"/>
</dbReference>
<reference evidence="19" key="2">
    <citation type="submission" date="2018-04" db="EMBL/GenBank/DDBJ databases">
        <title>Draft genome sequence of Mycobacterium montefiorense isolated from Japanese black salamander.</title>
        <authorList>
            <person name="Fukano H."/>
            <person name="Yoshida M."/>
            <person name="Shimizu A."/>
            <person name="Iwao H."/>
            <person name="Kurata O."/>
            <person name="Katayama Y."/>
            <person name="Omatsu T."/>
            <person name="Mizutani T."/>
            <person name="Wada S."/>
            <person name="Hoshino Y."/>
        </authorList>
    </citation>
    <scope>NUCLEOTIDE SEQUENCE [LARGE SCALE GENOMIC DNA]</scope>
    <source>
        <strain evidence="19">BS</strain>
    </source>
</reference>
<dbReference type="EC" id="5.2.1.8" evidence="3 12"/>
<dbReference type="EMBL" id="BQYH01000019">
    <property type="protein sequence ID" value="GKU73165.1"/>
    <property type="molecule type" value="Genomic_DNA"/>
</dbReference>
<dbReference type="SUPFAM" id="SSF109998">
    <property type="entry name" value="Triger factor/SurA peptide-binding domain-like"/>
    <property type="match status" value="1"/>
</dbReference>
<dbReference type="InterPro" id="IPR027304">
    <property type="entry name" value="Trigger_fact/SurA_dom_sf"/>
</dbReference>
<comment type="similarity">
    <text evidence="2 12 14">Belongs to the FKBP-type PPIase family. Tig subfamily.</text>
</comment>
<reference evidence="17" key="1">
    <citation type="journal article" date="2018" name="Genome Announc.">
        <title>Draft Genome Sequence of Mycobacterium montefiorense Isolated from Japanese Black Salamander (Hynobius nigrescens).</title>
        <authorList>
            <person name="Fukano H."/>
            <person name="Yoshida M."/>
            <person name="Shimizu A."/>
            <person name="Iwao H."/>
            <person name="Katayama Y."/>
            <person name="Omatsu T."/>
            <person name="Mizutani T."/>
            <person name="Kurata O."/>
            <person name="Wada S."/>
            <person name="Hoshino Y."/>
        </authorList>
    </citation>
    <scope>NUCLEOTIDE SEQUENCE</scope>
    <source>
        <strain evidence="17">BS</strain>
    </source>
</reference>
<reference evidence="18" key="3">
    <citation type="journal article" date="2022" name="Microbiol. Resour. Announc.">
        <title>Draft Genome Sequences of Eight Mycobacterium montefiorense Strains Isolated from Salamanders in Captivity.</title>
        <authorList>
            <person name="Komine T."/>
            <person name="Ihara H."/>
            <person name="Fukano H."/>
            <person name="Hoshino Y."/>
            <person name="Kurata O."/>
            <person name="Wada S."/>
        </authorList>
    </citation>
    <scope>NUCLEOTIDE SEQUENCE</scope>
    <source>
        <strain evidence="18">NJB18185</strain>
    </source>
</reference>
<dbReference type="Pfam" id="PF00254">
    <property type="entry name" value="FKBP_C"/>
    <property type="match status" value="1"/>
</dbReference>
<feature type="domain" description="PPIase FKBP-type" evidence="16">
    <location>
        <begin position="162"/>
        <end position="215"/>
    </location>
</feature>
<dbReference type="PROSITE" id="PS50059">
    <property type="entry name" value="FKBP_PPIASE"/>
    <property type="match status" value="1"/>
</dbReference>
<dbReference type="GO" id="GO:0043022">
    <property type="term" value="F:ribosome binding"/>
    <property type="evidence" value="ECO:0007669"/>
    <property type="project" value="TreeGrafter"/>
</dbReference>
<dbReference type="FunFam" id="3.10.50.40:FF:000019">
    <property type="entry name" value="Trigger factor"/>
    <property type="match status" value="1"/>
</dbReference>
<gene>
    <name evidence="12 18" type="primary">tig</name>
    <name evidence="17" type="ORF">MmonteBS_18810</name>
    <name evidence="18" type="ORF">NJB18185_29360</name>
</gene>
<comment type="function">
    <text evidence="12">Involved in protein export. Acts as a chaperone by maintaining the newly synthesized protein in an open conformation. Functions as a peptidyl-prolyl cis-trans isomerase.</text>
</comment>
<comment type="subcellular location">
    <subcellularLocation>
        <location evidence="12">Cytoplasm</location>
    </subcellularLocation>
    <text evidence="12">About half TF is bound to the ribosome near the polypeptide exit tunnel while the other half is free in the cytoplasm.</text>
</comment>
<comment type="catalytic activity">
    <reaction evidence="1 12 13">
        <text>[protein]-peptidylproline (omega=180) = [protein]-peptidylproline (omega=0)</text>
        <dbReference type="Rhea" id="RHEA:16237"/>
        <dbReference type="Rhea" id="RHEA-COMP:10747"/>
        <dbReference type="Rhea" id="RHEA-COMP:10748"/>
        <dbReference type="ChEBI" id="CHEBI:83833"/>
        <dbReference type="ChEBI" id="CHEBI:83834"/>
        <dbReference type="EC" id="5.2.1.8"/>
    </reaction>
</comment>
<comment type="caution">
    <text evidence="18">The sequence shown here is derived from an EMBL/GenBank/DDBJ whole genome shotgun (WGS) entry which is preliminary data.</text>
</comment>
<evidence type="ECO:0000256" key="14">
    <source>
        <dbReference type="RuleBase" id="RU003914"/>
    </source>
</evidence>